<sequence>MNKLAELLSRYPVQQVAGFQLLWLSCVLGGNRWLWLPLLLIASHLYLHRKQWRQELAIAPLALVGLAVDSGLTAAGIYQFDHTPVWLLALWLGFVYTLDASMVWLRKLPLAALAAFGVVGGTSSYLAGERLGAVVIATPLLYSVAIIALCWAVLLPLLVRLDLALRRPYINSMKNQQAPTA</sequence>
<name>A0A4Y8UK69_9GAMM</name>
<feature type="transmembrane region" description="Helical" evidence="1">
    <location>
        <begin position="58"/>
        <end position="80"/>
    </location>
</feature>
<evidence type="ECO:0000256" key="1">
    <source>
        <dbReference type="SAM" id="Phobius"/>
    </source>
</evidence>
<protein>
    <submittedName>
        <fullName evidence="2">DUF2878 domain-containing protein</fullName>
    </submittedName>
</protein>
<feature type="transmembrane region" description="Helical" evidence="1">
    <location>
        <begin position="140"/>
        <end position="159"/>
    </location>
</feature>
<accession>A0A4Y8UK69</accession>
<comment type="caution">
    <text evidence="2">The sequence shown here is derived from an EMBL/GenBank/DDBJ whole genome shotgun (WGS) entry which is preliminary data.</text>
</comment>
<dbReference type="PROSITE" id="PS51257">
    <property type="entry name" value="PROKAR_LIPOPROTEIN"/>
    <property type="match status" value="1"/>
</dbReference>
<keyword evidence="1" id="KW-1133">Transmembrane helix</keyword>
<organism evidence="2 3">
    <name type="scientific">Gammaproteobacteria bacterium LSUCC0057</name>
    <dbReference type="NCBI Taxonomy" id="2559237"/>
    <lineage>
        <taxon>Bacteria</taxon>
        <taxon>Pseudomonadati</taxon>
        <taxon>Pseudomonadota</taxon>
        <taxon>Gammaproteobacteria</taxon>
        <taxon>Cellvibrionales</taxon>
        <taxon>Porticoccaceae</taxon>
        <taxon>SAR92 clade</taxon>
    </lineage>
</organism>
<feature type="transmembrane region" description="Helical" evidence="1">
    <location>
        <begin position="110"/>
        <end position="128"/>
    </location>
</feature>
<gene>
    <name evidence="2" type="ORF">E3W66_02590</name>
</gene>
<evidence type="ECO:0000313" key="3">
    <source>
        <dbReference type="Proteomes" id="UP000298133"/>
    </source>
</evidence>
<dbReference type="EMBL" id="SPIA01000001">
    <property type="protein sequence ID" value="TFH68858.1"/>
    <property type="molecule type" value="Genomic_DNA"/>
</dbReference>
<dbReference type="Proteomes" id="UP000298133">
    <property type="component" value="Unassembled WGS sequence"/>
</dbReference>
<dbReference type="AlphaFoldDB" id="A0A4Y8UK69"/>
<keyword evidence="1" id="KW-0472">Membrane</keyword>
<proteinExistence type="predicted"/>
<dbReference type="Pfam" id="PF11086">
    <property type="entry name" value="DUF2878"/>
    <property type="match status" value="1"/>
</dbReference>
<feature type="transmembrane region" description="Helical" evidence="1">
    <location>
        <begin position="86"/>
        <end position="105"/>
    </location>
</feature>
<evidence type="ECO:0000313" key="2">
    <source>
        <dbReference type="EMBL" id="TFH68858.1"/>
    </source>
</evidence>
<keyword evidence="3" id="KW-1185">Reference proteome</keyword>
<reference evidence="2 3" key="1">
    <citation type="submission" date="2019-03" db="EMBL/GenBank/DDBJ databases">
        <title>Draft genome of Gammaproteobacteria bacterium LSUCC0057, a member of the SAR92 clade.</title>
        <authorList>
            <person name="Lanclos V.C."/>
            <person name="Doiron C."/>
            <person name="Henson M.W."/>
            <person name="Thrash J.C."/>
        </authorList>
    </citation>
    <scope>NUCLEOTIDE SEQUENCE [LARGE SCALE GENOMIC DNA]</scope>
    <source>
        <strain evidence="2 3">LSUCC0057</strain>
    </source>
</reference>
<dbReference type="OrthoDB" id="21939at2"/>
<keyword evidence="1" id="KW-0812">Transmembrane</keyword>
<dbReference type="InterPro" id="IPR021306">
    <property type="entry name" value="DUF2878"/>
</dbReference>